<sequence length="118" mass="13850">PVNLTEPIRFKEYFSTGVPVKIKRVRNMIVVIQGSLVLVFDLNISEKLCTLKFWFFFEQLENLPFEEPHLFEKIASKKKYGEWITALVGSLFIGIFENQLVLHIWDIEKGVKLKEHVI</sequence>
<feature type="non-terminal residue" evidence="1">
    <location>
        <position position="1"/>
    </location>
</feature>
<proteinExistence type="predicted"/>
<organism evidence="1">
    <name type="scientific">Graphocephala atropunctata</name>
    <dbReference type="NCBI Taxonomy" id="36148"/>
    <lineage>
        <taxon>Eukaryota</taxon>
        <taxon>Metazoa</taxon>
        <taxon>Ecdysozoa</taxon>
        <taxon>Arthropoda</taxon>
        <taxon>Hexapoda</taxon>
        <taxon>Insecta</taxon>
        <taxon>Pterygota</taxon>
        <taxon>Neoptera</taxon>
        <taxon>Paraneoptera</taxon>
        <taxon>Hemiptera</taxon>
        <taxon>Auchenorrhyncha</taxon>
        <taxon>Membracoidea</taxon>
        <taxon>Cicadellidae</taxon>
        <taxon>Cicadellinae</taxon>
        <taxon>Cicadellini</taxon>
        <taxon>Graphocephala</taxon>
    </lineage>
</organism>
<protein>
    <submittedName>
        <fullName evidence="1">Uncharacterized protein</fullName>
    </submittedName>
</protein>
<dbReference type="AlphaFoldDB" id="A0A1B6LE02"/>
<feature type="non-terminal residue" evidence="1">
    <location>
        <position position="118"/>
    </location>
</feature>
<name>A0A1B6LE02_9HEMI</name>
<gene>
    <name evidence="1" type="ORF">g.51975</name>
</gene>
<dbReference type="EMBL" id="GEBQ01018058">
    <property type="protein sequence ID" value="JAT21919.1"/>
    <property type="molecule type" value="Transcribed_RNA"/>
</dbReference>
<evidence type="ECO:0000313" key="1">
    <source>
        <dbReference type="EMBL" id="JAT21919.1"/>
    </source>
</evidence>
<reference evidence="1" key="1">
    <citation type="submission" date="2015-11" db="EMBL/GenBank/DDBJ databases">
        <title>De novo transcriptome assembly of four potential Pierce s Disease insect vectors from Arizona vineyards.</title>
        <authorList>
            <person name="Tassone E.E."/>
        </authorList>
    </citation>
    <scope>NUCLEOTIDE SEQUENCE</scope>
</reference>
<accession>A0A1B6LE02</accession>